<comment type="caution">
    <text evidence="2">The sequence shown here is derived from an EMBL/GenBank/DDBJ whole genome shotgun (WGS) entry which is preliminary data.</text>
</comment>
<sequence>MESRGLTIWSRSVSLLPPTAADAARVRRRRPRRLTGGEDFSVRPSTRSGAFRDGEISDAPIFHPVMWETSQGEVLPPVTCPQSHSSTSVAEQEMKLFSPRSSPPAFCAITGMHT</sequence>
<evidence type="ECO:0000313" key="2">
    <source>
        <dbReference type="EMBL" id="KAJ8374084.1"/>
    </source>
</evidence>
<evidence type="ECO:0000256" key="1">
    <source>
        <dbReference type="SAM" id="MobiDB-lite"/>
    </source>
</evidence>
<gene>
    <name evidence="2" type="ORF">SKAU_G00046640</name>
</gene>
<name>A0A9Q1J764_SYNKA</name>
<feature type="compositionally biased region" description="Polar residues" evidence="1">
    <location>
        <begin position="80"/>
        <end position="90"/>
    </location>
</feature>
<protein>
    <submittedName>
        <fullName evidence="2">Uncharacterized protein</fullName>
    </submittedName>
</protein>
<feature type="region of interest" description="Disordered" evidence="1">
    <location>
        <begin position="22"/>
        <end position="54"/>
    </location>
</feature>
<reference evidence="2" key="1">
    <citation type="journal article" date="2023" name="Science">
        <title>Genome structures resolve the early diversification of teleost fishes.</title>
        <authorList>
            <person name="Parey E."/>
            <person name="Louis A."/>
            <person name="Montfort J."/>
            <person name="Bouchez O."/>
            <person name="Roques C."/>
            <person name="Iampietro C."/>
            <person name="Lluch J."/>
            <person name="Castinel A."/>
            <person name="Donnadieu C."/>
            <person name="Desvignes T."/>
            <person name="Floi Bucao C."/>
            <person name="Jouanno E."/>
            <person name="Wen M."/>
            <person name="Mejri S."/>
            <person name="Dirks R."/>
            <person name="Jansen H."/>
            <person name="Henkel C."/>
            <person name="Chen W.J."/>
            <person name="Zahm M."/>
            <person name="Cabau C."/>
            <person name="Klopp C."/>
            <person name="Thompson A.W."/>
            <person name="Robinson-Rechavi M."/>
            <person name="Braasch I."/>
            <person name="Lecointre G."/>
            <person name="Bobe J."/>
            <person name="Postlethwait J.H."/>
            <person name="Berthelot C."/>
            <person name="Roest Crollius H."/>
            <person name="Guiguen Y."/>
        </authorList>
    </citation>
    <scope>NUCLEOTIDE SEQUENCE</scope>
    <source>
        <strain evidence="2">WJC10195</strain>
    </source>
</reference>
<organism evidence="2 3">
    <name type="scientific">Synaphobranchus kaupii</name>
    <name type="common">Kaup's arrowtooth eel</name>
    <dbReference type="NCBI Taxonomy" id="118154"/>
    <lineage>
        <taxon>Eukaryota</taxon>
        <taxon>Metazoa</taxon>
        <taxon>Chordata</taxon>
        <taxon>Craniata</taxon>
        <taxon>Vertebrata</taxon>
        <taxon>Euteleostomi</taxon>
        <taxon>Actinopterygii</taxon>
        <taxon>Neopterygii</taxon>
        <taxon>Teleostei</taxon>
        <taxon>Anguilliformes</taxon>
        <taxon>Synaphobranchidae</taxon>
        <taxon>Synaphobranchus</taxon>
    </lineage>
</organism>
<feature type="region of interest" description="Disordered" evidence="1">
    <location>
        <begin position="78"/>
        <end position="100"/>
    </location>
</feature>
<evidence type="ECO:0000313" key="3">
    <source>
        <dbReference type="Proteomes" id="UP001152622"/>
    </source>
</evidence>
<keyword evidence="3" id="KW-1185">Reference proteome</keyword>
<dbReference type="EMBL" id="JAINUF010000002">
    <property type="protein sequence ID" value="KAJ8374084.1"/>
    <property type="molecule type" value="Genomic_DNA"/>
</dbReference>
<dbReference type="Proteomes" id="UP001152622">
    <property type="component" value="Chromosome 2"/>
</dbReference>
<accession>A0A9Q1J764</accession>
<proteinExistence type="predicted"/>
<dbReference type="AlphaFoldDB" id="A0A9Q1J764"/>